<dbReference type="Pfam" id="PF12296">
    <property type="entry name" value="HsbA"/>
    <property type="match status" value="1"/>
</dbReference>
<organism evidence="1 2">
    <name type="scientific">Taphrina deformans (strain PYCC 5710 / ATCC 11124 / CBS 356.35 / IMI 108563 / JCM 9778 / NBRC 8474)</name>
    <name type="common">Peach leaf curl fungus</name>
    <name type="synonym">Lalaria deformans</name>
    <dbReference type="NCBI Taxonomy" id="1097556"/>
    <lineage>
        <taxon>Eukaryota</taxon>
        <taxon>Fungi</taxon>
        <taxon>Dikarya</taxon>
        <taxon>Ascomycota</taxon>
        <taxon>Taphrinomycotina</taxon>
        <taxon>Taphrinomycetes</taxon>
        <taxon>Taphrinales</taxon>
        <taxon>Taphrinaceae</taxon>
        <taxon>Taphrina</taxon>
    </lineage>
</organism>
<dbReference type="VEuPathDB" id="FungiDB:TAPDE_003827"/>
<name>R4XD87_TAPDE</name>
<evidence type="ECO:0000313" key="1">
    <source>
        <dbReference type="EMBL" id="CCG83558.1"/>
    </source>
</evidence>
<comment type="caution">
    <text evidence="1">The sequence shown here is derived from an EMBL/GenBank/DDBJ whole genome shotgun (WGS) entry which is preliminary data.</text>
</comment>
<gene>
    <name evidence="1" type="ORF">TAPDE_003827</name>
</gene>
<protein>
    <recommendedName>
        <fullName evidence="3">Hydrophobic surface binding protein A</fullName>
    </recommendedName>
</protein>
<sequence length="165" mass="17127">MMALLVAASPIEKRNGATVAADLKDVGVKLDNLTAALEKYQGGIVAGLPVQQAESPLETAITKAATDVKAEPTPIDEAEARQVLQAFQDIEPGIKKSTDAVIAKATAFGSLKSTVKGDMVRMKDSSDALADALIAKAPDAVKKDATDAKAKVDNYFAGAIKSVET</sequence>
<dbReference type="GO" id="GO:0005576">
    <property type="term" value="C:extracellular region"/>
    <property type="evidence" value="ECO:0007669"/>
    <property type="project" value="TreeGrafter"/>
</dbReference>
<evidence type="ECO:0000313" key="2">
    <source>
        <dbReference type="Proteomes" id="UP000013776"/>
    </source>
</evidence>
<dbReference type="OrthoDB" id="3485059at2759"/>
<accession>R4XD87</accession>
<dbReference type="AlphaFoldDB" id="R4XD87"/>
<keyword evidence="2" id="KW-1185">Reference proteome</keyword>
<dbReference type="InterPro" id="IPR021054">
    <property type="entry name" value="Cell_wall_mannoprotein_1"/>
</dbReference>
<dbReference type="EMBL" id="CAHR02000158">
    <property type="protein sequence ID" value="CCG83558.1"/>
    <property type="molecule type" value="Genomic_DNA"/>
</dbReference>
<proteinExistence type="predicted"/>
<dbReference type="PANTHER" id="PTHR38123:SF1">
    <property type="entry name" value="HYDROPHOBIC SURFACE BINDING PROTEIN"/>
    <property type="match status" value="1"/>
</dbReference>
<dbReference type="Gene3D" id="1.20.1280.140">
    <property type="match status" value="1"/>
</dbReference>
<dbReference type="Proteomes" id="UP000013776">
    <property type="component" value="Unassembled WGS sequence"/>
</dbReference>
<reference evidence="1 2" key="1">
    <citation type="journal article" date="2013" name="MBio">
        <title>Genome sequencing of the plant pathogen Taphrina deformans, the causal agent of peach leaf curl.</title>
        <authorList>
            <person name="Cisse O.H."/>
            <person name="Almeida J.M.G.C.F."/>
            <person name="Fonseca A."/>
            <person name="Kumar A.A."/>
            <person name="Salojaervi J."/>
            <person name="Overmyer K."/>
            <person name="Hauser P.M."/>
            <person name="Pagni M."/>
        </authorList>
    </citation>
    <scope>NUCLEOTIDE SEQUENCE [LARGE SCALE GENOMIC DNA]</scope>
    <source>
        <strain evidence="2">PYCC 5710 / ATCC 11124 / CBS 356.35 / IMI 108563 / JCM 9778 / NBRC 8474</strain>
    </source>
</reference>
<evidence type="ECO:0008006" key="3">
    <source>
        <dbReference type="Google" id="ProtNLM"/>
    </source>
</evidence>
<dbReference type="PANTHER" id="PTHR38123">
    <property type="entry name" value="CELL WALL SERINE-THREONINE-RICH GALACTOMANNOPROTEIN MP1 (AFU_ORTHOLOGUE AFUA_4G03240)"/>
    <property type="match status" value="1"/>
</dbReference>